<dbReference type="Proteomes" id="UP000024635">
    <property type="component" value="Unassembled WGS sequence"/>
</dbReference>
<gene>
    <name evidence="3" type="primary">Acey_s0094.g2740</name>
    <name evidence="3" type="synonym">Acey-C56G7.3</name>
    <name evidence="3" type="ORF">Y032_0094g2740</name>
</gene>
<proteinExistence type="predicted"/>
<protein>
    <recommendedName>
        <fullName evidence="2">ELMO domain-containing protein</fullName>
    </recommendedName>
</protein>
<sequence>MKHAGVGFVKCSPRKPTIARLAGYPIDYVTLRDAGSKSWFANLGYAFIELRFPDGPPPIHSYGVTQNGNGLRRRSSDKDDKHHFHDPDPLIEEILNEDYEQEMAAVASTMCAVNPSTLDTIVRKCLCRPKHHLENHTLKRERTLLLALSTVPYCNASTSQWSLLRAFYSAVATFALDDPSLASECPRKGNHWQIVGFQGSDPATDFRGTGILSLIQLYSSVKSLPESKLATIVQLSRNEPNDFPLAVVGINITSMLVTRLRNGDLLE</sequence>
<accession>A0A016TLF4</accession>
<dbReference type="AlphaFoldDB" id="A0A016TLF4"/>
<dbReference type="PROSITE" id="PS51335">
    <property type="entry name" value="ELMO"/>
    <property type="match status" value="1"/>
</dbReference>
<evidence type="ECO:0000259" key="2">
    <source>
        <dbReference type="PROSITE" id="PS51335"/>
    </source>
</evidence>
<feature type="domain" description="ELMO" evidence="2">
    <location>
        <begin position="159"/>
        <end position="267"/>
    </location>
</feature>
<name>A0A016TLF4_9BILA</name>
<dbReference type="OrthoDB" id="266227at2759"/>
<dbReference type="PANTHER" id="PTHR12771">
    <property type="entry name" value="ENGULFMENT AND CELL MOTILITY"/>
    <property type="match status" value="1"/>
</dbReference>
<comment type="caution">
    <text evidence="3">The sequence shown here is derived from an EMBL/GenBank/DDBJ whole genome shotgun (WGS) entry which is preliminary data.</text>
</comment>
<dbReference type="InterPro" id="IPR050868">
    <property type="entry name" value="ELMO_domain-containing"/>
</dbReference>
<dbReference type="InterPro" id="IPR006816">
    <property type="entry name" value="ELMO_dom"/>
</dbReference>
<reference evidence="4" key="1">
    <citation type="journal article" date="2015" name="Nat. Genet.">
        <title>The genome and transcriptome of the zoonotic hookworm Ancylostoma ceylanicum identify infection-specific gene families.</title>
        <authorList>
            <person name="Schwarz E.M."/>
            <person name="Hu Y."/>
            <person name="Antoshechkin I."/>
            <person name="Miller M.M."/>
            <person name="Sternberg P.W."/>
            <person name="Aroian R.V."/>
        </authorList>
    </citation>
    <scope>NUCLEOTIDE SEQUENCE</scope>
    <source>
        <strain evidence="4">HY135</strain>
    </source>
</reference>
<feature type="compositionally biased region" description="Basic and acidic residues" evidence="1">
    <location>
        <begin position="74"/>
        <end position="85"/>
    </location>
</feature>
<keyword evidence="4" id="KW-1185">Reference proteome</keyword>
<dbReference type="Pfam" id="PF04727">
    <property type="entry name" value="ELMO_CED12"/>
    <property type="match status" value="1"/>
</dbReference>
<organism evidence="3 4">
    <name type="scientific">Ancylostoma ceylanicum</name>
    <dbReference type="NCBI Taxonomy" id="53326"/>
    <lineage>
        <taxon>Eukaryota</taxon>
        <taxon>Metazoa</taxon>
        <taxon>Ecdysozoa</taxon>
        <taxon>Nematoda</taxon>
        <taxon>Chromadorea</taxon>
        <taxon>Rhabditida</taxon>
        <taxon>Rhabditina</taxon>
        <taxon>Rhabditomorpha</taxon>
        <taxon>Strongyloidea</taxon>
        <taxon>Ancylostomatidae</taxon>
        <taxon>Ancylostomatinae</taxon>
        <taxon>Ancylostoma</taxon>
    </lineage>
</organism>
<evidence type="ECO:0000313" key="4">
    <source>
        <dbReference type="Proteomes" id="UP000024635"/>
    </source>
</evidence>
<dbReference type="STRING" id="53326.A0A016TLF4"/>
<feature type="region of interest" description="Disordered" evidence="1">
    <location>
        <begin position="63"/>
        <end position="85"/>
    </location>
</feature>
<evidence type="ECO:0000256" key="1">
    <source>
        <dbReference type="SAM" id="MobiDB-lite"/>
    </source>
</evidence>
<dbReference type="EMBL" id="JARK01001430">
    <property type="protein sequence ID" value="EYC03408.1"/>
    <property type="molecule type" value="Genomic_DNA"/>
</dbReference>
<dbReference type="PANTHER" id="PTHR12771:SF2">
    <property type="entry name" value="ELMO DOMAIN-CONTAINING PROTEIN 3"/>
    <property type="match status" value="1"/>
</dbReference>
<evidence type="ECO:0000313" key="3">
    <source>
        <dbReference type="EMBL" id="EYC03408.1"/>
    </source>
</evidence>